<keyword evidence="2" id="KW-1185">Reference proteome</keyword>
<proteinExistence type="predicted"/>
<dbReference type="AlphaFoldDB" id="A0A0L6UG33"/>
<organism evidence="1 2">
    <name type="scientific">Puccinia sorghi</name>
    <dbReference type="NCBI Taxonomy" id="27349"/>
    <lineage>
        <taxon>Eukaryota</taxon>
        <taxon>Fungi</taxon>
        <taxon>Dikarya</taxon>
        <taxon>Basidiomycota</taxon>
        <taxon>Pucciniomycotina</taxon>
        <taxon>Pucciniomycetes</taxon>
        <taxon>Pucciniales</taxon>
        <taxon>Pucciniaceae</taxon>
        <taxon>Puccinia</taxon>
    </lineage>
</organism>
<gene>
    <name evidence="1" type="ORF">VP01_6369g1</name>
</gene>
<name>A0A0L6UG33_9BASI</name>
<dbReference type="VEuPathDB" id="FungiDB:VP01_6369g1"/>
<evidence type="ECO:0000313" key="2">
    <source>
        <dbReference type="Proteomes" id="UP000037035"/>
    </source>
</evidence>
<sequence>MAVMIIHSTESVLERLNAQTPDYKRMQLPPRYSLQNFQAVAFLVTEIRNQLKHVQNKVRNILLTGLISNVSPDYIPNITELSQLFWRHCNGIKTGKTTDQVDDKITVMLKTCVPMRSDRFLTGALETATGKLYQKLIFQHIWNRLVSSRDKSLFSNLPPQDKLVNGNVQAQLTRKSLKKWQGM</sequence>
<dbReference type="EMBL" id="LAVV01011684">
    <property type="protein sequence ID" value="KNZ47486.1"/>
    <property type="molecule type" value="Genomic_DNA"/>
</dbReference>
<dbReference type="OrthoDB" id="10626349at2759"/>
<comment type="caution">
    <text evidence="1">The sequence shown here is derived from an EMBL/GenBank/DDBJ whole genome shotgun (WGS) entry which is preliminary data.</text>
</comment>
<accession>A0A0L6UG33</accession>
<protein>
    <submittedName>
        <fullName evidence="1">Uncharacterized protein</fullName>
    </submittedName>
</protein>
<evidence type="ECO:0000313" key="1">
    <source>
        <dbReference type="EMBL" id="KNZ47486.1"/>
    </source>
</evidence>
<reference evidence="1 2" key="1">
    <citation type="submission" date="2015-08" db="EMBL/GenBank/DDBJ databases">
        <title>Next Generation Sequencing and Analysis of the Genome of Puccinia sorghi L Schw, the Causal Agent of Maize Common Rust.</title>
        <authorList>
            <person name="Rochi L."/>
            <person name="Burguener G."/>
            <person name="Darino M."/>
            <person name="Turjanski A."/>
            <person name="Kreff E."/>
            <person name="Dieguez M.J."/>
            <person name="Sacco F."/>
        </authorList>
    </citation>
    <scope>NUCLEOTIDE SEQUENCE [LARGE SCALE GENOMIC DNA]</scope>
    <source>
        <strain evidence="1 2">RO10H11247</strain>
    </source>
</reference>
<dbReference type="Proteomes" id="UP000037035">
    <property type="component" value="Unassembled WGS sequence"/>
</dbReference>